<protein>
    <recommendedName>
        <fullName evidence="2">FAD synthase</fullName>
        <ecNumber evidence="2">2.7.7.2</ecNumber>
    </recommendedName>
    <alternativeName>
        <fullName evidence="10">FAD pyrophosphorylase</fullName>
    </alternativeName>
    <alternativeName>
        <fullName evidence="11">FMN adenylyltransferase</fullName>
    </alternativeName>
</protein>
<evidence type="ECO:0000313" key="16">
    <source>
        <dbReference type="Proteomes" id="UP001150569"/>
    </source>
</evidence>
<feature type="region of interest" description="Disordered" evidence="13">
    <location>
        <begin position="204"/>
        <end position="236"/>
    </location>
</feature>
<evidence type="ECO:0000256" key="11">
    <source>
        <dbReference type="ARBA" id="ARBA00031871"/>
    </source>
</evidence>
<dbReference type="OrthoDB" id="270728at2759"/>
<keyword evidence="16" id="KW-1185">Reference proteome</keyword>
<comment type="caution">
    <text evidence="15">The sequence shown here is derived from an EMBL/GenBank/DDBJ whole genome shotgun (WGS) entry which is preliminary data.</text>
</comment>
<dbReference type="SUPFAM" id="SSF52402">
    <property type="entry name" value="Adenine nucleotide alpha hydrolases-like"/>
    <property type="match status" value="1"/>
</dbReference>
<dbReference type="AlphaFoldDB" id="A0A9W8A372"/>
<evidence type="ECO:0000256" key="1">
    <source>
        <dbReference type="ARBA" id="ARBA00004726"/>
    </source>
</evidence>
<evidence type="ECO:0000256" key="9">
    <source>
        <dbReference type="ARBA" id="ARBA00022840"/>
    </source>
</evidence>
<dbReference type="Proteomes" id="UP001150569">
    <property type="component" value="Unassembled WGS sequence"/>
</dbReference>
<dbReference type="InterPro" id="IPR014729">
    <property type="entry name" value="Rossmann-like_a/b/a_fold"/>
</dbReference>
<comment type="pathway">
    <text evidence="1">Cofactor biosynthesis; FAD biosynthesis; FAD from FMN: step 1/1.</text>
</comment>
<evidence type="ECO:0000256" key="4">
    <source>
        <dbReference type="ARBA" id="ARBA00022643"/>
    </source>
</evidence>
<evidence type="ECO:0000256" key="13">
    <source>
        <dbReference type="SAM" id="MobiDB-lite"/>
    </source>
</evidence>
<dbReference type="Pfam" id="PF01507">
    <property type="entry name" value="PAPS_reduct"/>
    <property type="match status" value="1"/>
</dbReference>
<dbReference type="CDD" id="cd23948">
    <property type="entry name" value="FAD_synthase"/>
    <property type="match status" value="1"/>
</dbReference>
<name>A0A9W8A372_9FUNG</name>
<dbReference type="PANTHER" id="PTHR23293:SF9">
    <property type="entry name" value="FAD SYNTHASE"/>
    <property type="match status" value="1"/>
</dbReference>
<keyword evidence="7" id="KW-0547">Nucleotide-binding</keyword>
<dbReference type="InterPro" id="IPR002500">
    <property type="entry name" value="PAPS_reduct_dom"/>
</dbReference>
<keyword evidence="6 15" id="KW-0548">Nucleotidyltransferase</keyword>
<evidence type="ECO:0000256" key="3">
    <source>
        <dbReference type="ARBA" id="ARBA00022630"/>
    </source>
</evidence>
<organism evidence="15 16">
    <name type="scientific">Tieghemiomyces parasiticus</name>
    <dbReference type="NCBI Taxonomy" id="78921"/>
    <lineage>
        <taxon>Eukaryota</taxon>
        <taxon>Fungi</taxon>
        <taxon>Fungi incertae sedis</taxon>
        <taxon>Zoopagomycota</taxon>
        <taxon>Kickxellomycotina</taxon>
        <taxon>Dimargaritomycetes</taxon>
        <taxon>Dimargaritales</taxon>
        <taxon>Dimargaritaceae</taxon>
        <taxon>Tieghemiomyces</taxon>
    </lineage>
</organism>
<evidence type="ECO:0000256" key="8">
    <source>
        <dbReference type="ARBA" id="ARBA00022827"/>
    </source>
</evidence>
<dbReference type="EC" id="2.7.7.2" evidence="2"/>
<keyword evidence="5 15" id="KW-0808">Transferase</keyword>
<evidence type="ECO:0000256" key="12">
    <source>
        <dbReference type="ARBA" id="ARBA00049494"/>
    </source>
</evidence>
<keyword evidence="4" id="KW-0288">FMN</keyword>
<dbReference type="Gene3D" id="3.40.50.620">
    <property type="entry name" value="HUPs"/>
    <property type="match status" value="1"/>
</dbReference>
<dbReference type="GO" id="GO:0006747">
    <property type="term" value="P:FAD biosynthetic process"/>
    <property type="evidence" value="ECO:0007669"/>
    <property type="project" value="TreeGrafter"/>
</dbReference>
<keyword evidence="3" id="KW-0285">Flavoprotein</keyword>
<accession>A0A9W8A372</accession>
<evidence type="ECO:0000256" key="5">
    <source>
        <dbReference type="ARBA" id="ARBA00022679"/>
    </source>
</evidence>
<sequence>MTTSVSCTYESLVQLAHGKTPFAQRVQEAIEIIEQALDTYSSPDNIALSFNGGKDCTVLLEITTAILFHHYPDAAPLAVAYVTEPDTFPELEAFVDSTAQRHRLDIVRTPGPLKAGLHEFMRRKPQIQAIIVGTRRSDPHGATMPTFAPTDGDWPRFVRVNPILAWTYNDIWCLLRTLQVPYCSLYDQGYTSLGDRRTTVPNPILASPKSPGGFEPAWTLTDCSSERHGRNPAGKS</sequence>
<evidence type="ECO:0000256" key="2">
    <source>
        <dbReference type="ARBA" id="ARBA00012393"/>
    </source>
</evidence>
<dbReference type="PANTHER" id="PTHR23293">
    <property type="entry name" value="FAD SYNTHETASE-RELATED FMN ADENYLYLTRANSFERASE"/>
    <property type="match status" value="1"/>
</dbReference>
<keyword evidence="9" id="KW-0067">ATP-binding</keyword>
<proteinExistence type="predicted"/>
<dbReference type="GO" id="GO:0003919">
    <property type="term" value="F:FMN adenylyltransferase activity"/>
    <property type="evidence" value="ECO:0007669"/>
    <property type="project" value="UniProtKB-EC"/>
</dbReference>
<comment type="catalytic activity">
    <reaction evidence="12">
        <text>FMN + ATP + H(+) = FAD + diphosphate</text>
        <dbReference type="Rhea" id="RHEA:17237"/>
        <dbReference type="ChEBI" id="CHEBI:15378"/>
        <dbReference type="ChEBI" id="CHEBI:30616"/>
        <dbReference type="ChEBI" id="CHEBI:33019"/>
        <dbReference type="ChEBI" id="CHEBI:57692"/>
        <dbReference type="ChEBI" id="CHEBI:58210"/>
        <dbReference type="EC" id="2.7.7.2"/>
    </reaction>
</comment>
<evidence type="ECO:0000256" key="6">
    <source>
        <dbReference type="ARBA" id="ARBA00022695"/>
    </source>
</evidence>
<evidence type="ECO:0000256" key="10">
    <source>
        <dbReference type="ARBA" id="ARBA00031145"/>
    </source>
</evidence>
<evidence type="ECO:0000313" key="15">
    <source>
        <dbReference type="EMBL" id="KAJ1916436.1"/>
    </source>
</evidence>
<evidence type="ECO:0000256" key="7">
    <source>
        <dbReference type="ARBA" id="ARBA00022741"/>
    </source>
</evidence>
<dbReference type="GO" id="GO:0005524">
    <property type="term" value="F:ATP binding"/>
    <property type="evidence" value="ECO:0007669"/>
    <property type="project" value="UniProtKB-KW"/>
</dbReference>
<reference evidence="15" key="1">
    <citation type="submission" date="2022-07" db="EMBL/GenBank/DDBJ databases">
        <title>Phylogenomic reconstructions and comparative analyses of Kickxellomycotina fungi.</title>
        <authorList>
            <person name="Reynolds N.K."/>
            <person name="Stajich J.E."/>
            <person name="Barry K."/>
            <person name="Grigoriev I.V."/>
            <person name="Crous P."/>
            <person name="Smith M.E."/>
        </authorList>
    </citation>
    <scope>NUCLEOTIDE SEQUENCE</scope>
    <source>
        <strain evidence="15">RSA 861</strain>
    </source>
</reference>
<gene>
    <name evidence="15" type="primary">FLAD1_1</name>
    <name evidence="15" type="ORF">IWQ60_008103</name>
</gene>
<keyword evidence="8" id="KW-0274">FAD</keyword>
<evidence type="ECO:0000259" key="14">
    <source>
        <dbReference type="Pfam" id="PF01507"/>
    </source>
</evidence>
<dbReference type="EMBL" id="JANBPT010000584">
    <property type="protein sequence ID" value="KAJ1916436.1"/>
    <property type="molecule type" value="Genomic_DNA"/>
</dbReference>
<feature type="domain" description="Phosphoadenosine phosphosulphate reductase" evidence="14">
    <location>
        <begin position="45"/>
        <end position="201"/>
    </location>
</feature>